<proteinExistence type="predicted"/>
<evidence type="ECO:0000313" key="1">
    <source>
        <dbReference type="EMBL" id="MBP1920928.1"/>
    </source>
</evidence>
<protein>
    <submittedName>
        <fullName evidence="1">Uncharacterized protein</fullName>
    </submittedName>
</protein>
<gene>
    <name evidence="1" type="ORF">J2Z34_003448</name>
</gene>
<name>A0ABS4G8N1_9CLOT</name>
<accession>A0ABS4G8N1</accession>
<dbReference type="Proteomes" id="UP001519271">
    <property type="component" value="Unassembled WGS sequence"/>
</dbReference>
<comment type="caution">
    <text evidence="1">The sequence shown here is derived from an EMBL/GenBank/DDBJ whole genome shotgun (WGS) entry which is preliminary data.</text>
</comment>
<organism evidence="1 2">
    <name type="scientific">Youngiibacter multivorans</name>
    <dbReference type="NCBI Taxonomy" id="937251"/>
    <lineage>
        <taxon>Bacteria</taxon>
        <taxon>Bacillati</taxon>
        <taxon>Bacillota</taxon>
        <taxon>Clostridia</taxon>
        <taxon>Eubacteriales</taxon>
        <taxon>Clostridiaceae</taxon>
        <taxon>Youngiibacter</taxon>
    </lineage>
</organism>
<reference evidence="1 2" key="1">
    <citation type="submission" date="2021-03" db="EMBL/GenBank/DDBJ databases">
        <title>Genomic Encyclopedia of Type Strains, Phase IV (KMG-IV): sequencing the most valuable type-strain genomes for metagenomic binning, comparative biology and taxonomic classification.</title>
        <authorList>
            <person name="Goeker M."/>
        </authorList>
    </citation>
    <scope>NUCLEOTIDE SEQUENCE [LARGE SCALE GENOMIC DNA]</scope>
    <source>
        <strain evidence="1 2">DSM 6139</strain>
    </source>
</reference>
<evidence type="ECO:0000313" key="2">
    <source>
        <dbReference type="Proteomes" id="UP001519271"/>
    </source>
</evidence>
<sequence length="36" mass="4239">MAFFFQNVRIKYIKTFFGGRFVLMSERGRDLSASDC</sequence>
<dbReference type="EMBL" id="JAGGKC010000050">
    <property type="protein sequence ID" value="MBP1920928.1"/>
    <property type="molecule type" value="Genomic_DNA"/>
</dbReference>
<keyword evidence="2" id="KW-1185">Reference proteome</keyword>